<dbReference type="Gene3D" id="1.10.3720.10">
    <property type="entry name" value="MetI-like"/>
    <property type="match status" value="1"/>
</dbReference>
<keyword evidence="5 10" id="KW-1003">Cell membrane</keyword>
<dbReference type="GO" id="GO:0005886">
    <property type="term" value="C:plasma membrane"/>
    <property type="evidence" value="ECO:0007669"/>
    <property type="project" value="UniProtKB-SubCell"/>
</dbReference>
<evidence type="ECO:0000256" key="4">
    <source>
        <dbReference type="ARBA" id="ARBA00022448"/>
    </source>
</evidence>
<feature type="transmembrane region" description="Helical" evidence="10">
    <location>
        <begin position="225"/>
        <end position="246"/>
    </location>
</feature>
<dbReference type="NCBIfam" id="TIGR00974">
    <property type="entry name" value="3a0107s02c"/>
    <property type="match status" value="1"/>
</dbReference>
<comment type="subcellular location">
    <subcellularLocation>
        <location evidence="2 10">Cell membrane</location>
        <topology evidence="2 10">Multi-pass membrane protein</topology>
    </subcellularLocation>
</comment>
<dbReference type="EMBL" id="JABAGI010000001">
    <property type="protein sequence ID" value="NME61253.1"/>
    <property type="molecule type" value="Genomic_DNA"/>
</dbReference>
<dbReference type="InterPro" id="IPR005672">
    <property type="entry name" value="Phosphate_PstA"/>
</dbReference>
<evidence type="ECO:0000313" key="13">
    <source>
        <dbReference type="Proteomes" id="UP000588369"/>
    </source>
</evidence>
<gene>
    <name evidence="12" type="primary">pstA</name>
    <name evidence="12" type="ORF">HF844_00270</name>
</gene>
<feature type="transmembrane region" description="Helical" evidence="10">
    <location>
        <begin position="111"/>
        <end position="131"/>
    </location>
</feature>
<sequence>MMTASEEYAKAAGESPMKGAPVIDFDKFKPTRSMVARRKRHDVAMAALISVAFVVALIPLFSVLWTTISNGVQRLNLNFLSYNMSGVIGGRPTASGGYGGIQHAIIGTLEITLGALVISVPIGIMCSVFLIEYSRGGKFAKSIGLLVDVMSGVPSIVAGLFAFSMFTILVGPGTFNGFEGSVALSLLMIPTVVKSSEEMLKIVPNDLREASYALGVTKQRTITKIVLRTALPGIVSGVILAIARVVGETAPLLMTAGYISTTNVNLFSGQMTTLPVYVYQEYSKLKVACPASAGASCVTDIPMQRAWAAALMLIVIVLILNLIGRLVARVFAVKSER</sequence>
<keyword evidence="6" id="KW-0592">Phosphate transport</keyword>
<evidence type="ECO:0000256" key="6">
    <source>
        <dbReference type="ARBA" id="ARBA00022592"/>
    </source>
</evidence>
<dbReference type="SUPFAM" id="SSF161098">
    <property type="entry name" value="MetI-like"/>
    <property type="match status" value="1"/>
</dbReference>
<feature type="transmembrane region" description="Helical" evidence="10">
    <location>
        <begin position="143"/>
        <end position="169"/>
    </location>
</feature>
<organism evidence="12 13">
    <name type="scientific">Bifidobacterium thermophilum</name>
    <dbReference type="NCBI Taxonomy" id="33905"/>
    <lineage>
        <taxon>Bacteria</taxon>
        <taxon>Bacillati</taxon>
        <taxon>Actinomycetota</taxon>
        <taxon>Actinomycetes</taxon>
        <taxon>Bifidobacteriales</taxon>
        <taxon>Bifidobacteriaceae</taxon>
        <taxon>Bifidobacterium</taxon>
    </lineage>
</organism>
<dbReference type="PANTHER" id="PTHR42922:SF1">
    <property type="entry name" value="PHOSPHATE TRANSPORT SYSTEM PERMEASE PROTEIN PSTA"/>
    <property type="match status" value="1"/>
</dbReference>
<keyword evidence="4" id="KW-0813">Transport</keyword>
<dbReference type="AlphaFoldDB" id="A0A7X9NP65"/>
<keyword evidence="7 10" id="KW-0812">Transmembrane</keyword>
<dbReference type="CDD" id="cd06261">
    <property type="entry name" value="TM_PBP2"/>
    <property type="match status" value="1"/>
</dbReference>
<evidence type="ECO:0000259" key="11">
    <source>
        <dbReference type="PROSITE" id="PS50928"/>
    </source>
</evidence>
<comment type="similarity">
    <text evidence="3 10">Belongs to the binding-protein-dependent transport system permease family. CysTW subfamily.</text>
</comment>
<evidence type="ECO:0000256" key="3">
    <source>
        <dbReference type="ARBA" id="ARBA00007069"/>
    </source>
</evidence>
<comment type="caution">
    <text evidence="12">The sequence shown here is derived from an EMBL/GenBank/DDBJ whole genome shotgun (WGS) entry which is preliminary data.</text>
</comment>
<dbReference type="Pfam" id="PF00528">
    <property type="entry name" value="BPD_transp_1"/>
    <property type="match status" value="1"/>
</dbReference>
<feature type="transmembrane region" description="Helical" evidence="10">
    <location>
        <begin position="306"/>
        <end position="328"/>
    </location>
</feature>
<evidence type="ECO:0000256" key="8">
    <source>
        <dbReference type="ARBA" id="ARBA00022989"/>
    </source>
</evidence>
<dbReference type="InterPro" id="IPR051408">
    <property type="entry name" value="Phosphate_transprt_permease"/>
</dbReference>
<dbReference type="InterPro" id="IPR035906">
    <property type="entry name" value="MetI-like_sf"/>
</dbReference>
<keyword evidence="9 10" id="KW-0472">Membrane</keyword>
<evidence type="ECO:0000256" key="9">
    <source>
        <dbReference type="ARBA" id="ARBA00023136"/>
    </source>
</evidence>
<evidence type="ECO:0000256" key="1">
    <source>
        <dbReference type="ARBA" id="ARBA00003510"/>
    </source>
</evidence>
<protein>
    <recommendedName>
        <fullName evidence="10">Phosphate transport system permease protein PstA</fullName>
    </recommendedName>
</protein>
<dbReference type="PROSITE" id="PS50928">
    <property type="entry name" value="ABC_TM1"/>
    <property type="match status" value="1"/>
</dbReference>
<keyword evidence="8 10" id="KW-1133">Transmembrane helix</keyword>
<feature type="transmembrane region" description="Helical" evidence="10">
    <location>
        <begin position="43"/>
        <end position="68"/>
    </location>
</feature>
<evidence type="ECO:0000256" key="10">
    <source>
        <dbReference type="RuleBase" id="RU363043"/>
    </source>
</evidence>
<comment type="function">
    <text evidence="1">Part of the binding-protein-dependent transport system for phosphate; probably responsible for the translocation of the substrate across the membrane.</text>
</comment>
<dbReference type="GO" id="GO:0005315">
    <property type="term" value="F:phosphate transmembrane transporter activity"/>
    <property type="evidence" value="ECO:0007669"/>
    <property type="project" value="InterPro"/>
</dbReference>
<evidence type="ECO:0000256" key="5">
    <source>
        <dbReference type="ARBA" id="ARBA00022475"/>
    </source>
</evidence>
<dbReference type="GO" id="GO:0035435">
    <property type="term" value="P:phosphate ion transmembrane transport"/>
    <property type="evidence" value="ECO:0007669"/>
    <property type="project" value="InterPro"/>
</dbReference>
<feature type="domain" description="ABC transmembrane type-1" evidence="11">
    <location>
        <begin position="105"/>
        <end position="324"/>
    </location>
</feature>
<evidence type="ECO:0000256" key="7">
    <source>
        <dbReference type="ARBA" id="ARBA00022692"/>
    </source>
</evidence>
<dbReference type="Proteomes" id="UP000588369">
    <property type="component" value="Unassembled WGS sequence"/>
</dbReference>
<name>A0A7X9NP65_9BIFI</name>
<dbReference type="InterPro" id="IPR000515">
    <property type="entry name" value="MetI-like"/>
</dbReference>
<accession>A0A7X9NP65</accession>
<reference evidence="12 13" key="1">
    <citation type="submission" date="2020-04" db="EMBL/GenBank/DDBJ databases">
        <authorList>
            <person name="Hitch T.C.A."/>
            <person name="Wylensek D."/>
            <person name="Clavel T."/>
        </authorList>
    </citation>
    <scope>NUCLEOTIDE SEQUENCE [LARGE SCALE GENOMIC DNA]</scope>
    <source>
        <strain evidence="12 13">BSM-130-P53-3C</strain>
    </source>
</reference>
<dbReference type="PANTHER" id="PTHR42922">
    <property type="entry name" value="PHOSPHATE TRANSPORT SYSTEM PERMEASE PROTEIN PSTA"/>
    <property type="match status" value="1"/>
</dbReference>
<evidence type="ECO:0000313" key="12">
    <source>
        <dbReference type="EMBL" id="NME61253.1"/>
    </source>
</evidence>
<evidence type="ECO:0000256" key="2">
    <source>
        <dbReference type="ARBA" id="ARBA00004651"/>
    </source>
</evidence>
<feature type="transmembrane region" description="Helical" evidence="10">
    <location>
        <begin position="175"/>
        <end position="193"/>
    </location>
</feature>
<proteinExistence type="inferred from homology"/>